<keyword evidence="5 6" id="KW-0472">Membrane</keyword>
<evidence type="ECO:0000256" key="5">
    <source>
        <dbReference type="ARBA" id="ARBA00023136"/>
    </source>
</evidence>
<dbReference type="PANTHER" id="PTHR30221">
    <property type="entry name" value="SMALL-CONDUCTANCE MECHANOSENSITIVE CHANNEL"/>
    <property type="match status" value="1"/>
</dbReference>
<dbReference type="InterPro" id="IPR023408">
    <property type="entry name" value="MscS_beta-dom_sf"/>
</dbReference>
<name>A0A6S6UHB6_9GAMM</name>
<evidence type="ECO:0000256" key="4">
    <source>
        <dbReference type="ARBA" id="ARBA00022989"/>
    </source>
</evidence>
<dbReference type="InterPro" id="IPR011014">
    <property type="entry name" value="MscS_channel_TM-2"/>
</dbReference>
<dbReference type="AlphaFoldDB" id="A0A6S6UHB6"/>
<feature type="transmembrane region" description="Helical" evidence="6">
    <location>
        <begin position="34"/>
        <end position="56"/>
    </location>
</feature>
<dbReference type="EMBL" id="CACVAT010000561">
    <property type="protein sequence ID" value="CAA6830101.1"/>
    <property type="molecule type" value="Genomic_DNA"/>
</dbReference>
<dbReference type="PANTHER" id="PTHR30221:SF1">
    <property type="entry name" value="SMALL-CONDUCTANCE MECHANOSENSITIVE CHANNEL"/>
    <property type="match status" value="1"/>
</dbReference>
<evidence type="ECO:0000313" key="8">
    <source>
        <dbReference type="EMBL" id="CAA6830101.1"/>
    </source>
</evidence>
<dbReference type="InterPro" id="IPR006685">
    <property type="entry name" value="MscS_channel_2nd"/>
</dbReference>
<dbReference type="GO" id="GO:0008381">
    <property type="term" value="F:mechanosensitive monoatomic ion channel activity"/>
    <property type="evidence" value="ECO:0007669"/>
    <property type="project" value="InterPro"/>
</dbReference>
<proteinExistence type="inferred from homology"/>
<comment type="subunit">
    <text evidence="6">Homoheptamer.</text>
</comment>
<keyword evidence="6" id="KW-1003">Cell membrane</keyword>
<evidence type="ECO:0000256" key="3">
    <source>
        <dbReference type="ARBA" id="ARBA00022692"/>
    </source>
</evidence>
<keyword evidence="6" id="KW-0997">Cell inner membrane</keyword>
<feature type="transmembrane region" description="Helical" evidence="6">
    <location>
        <begin position="77"/>
        <end position="98"/>
    </location>
</feature>
<reference evidence="8" key="1">
    <citation type="submission" date="2020-01" db="EMBL/GenBank/DDBJ databases">
        <authorList>
            <person name="Meier V. D."/>
            <person name="Meier V D."/>
        </authorList>
    </citation>
    <scope>NUCLEOTIDE SEQUENCE</scope>
    <source>
        <strain evidence="8">HLG_WM_MAG_09</strain>
    </source>
</reference>
<keyword evidence="6" id="KW-0813">Transport</keyword>
<dbReference type="InterPro" id="IPR010920">
    <property type="entry name" value="LSM_dom_sf"/>
</dbReference>
<comment type="caution">
    <text evidence="6">Lacks conserved residue(s) required for the propagation of feature annotation.</text>
</comment>
<sequence length="193" mass="21055">MAEAAVQDAPQQVDIDPGMALERLDAWVDGLIRLLPNIVLALVVLAVFYGISILVHRMVKRYAERQDRDNLGSMLGGFTRWMVLMTGFLLAATIVVPTLKPGDLIAGLGVSSVAIGFAFKDILQNWLAGLLILLRQPFEVGDQIKASGYEGSVERIETRATIIKTYDGQRAVIPNSEIYTSAVISQDCPRTAP</sequence>
<dbReference type="SUPFAM" id="SSF82861">
    <property type="entry name" value="Mechanosensitive channel protein MscS (YggB), transmembrane region"/>
    <property type="match status" value="1"/>
</dbReference>
<comment type="function">
    <text evidence="6">Mechanosensitive channel that participates in the regulation of osmotic pressure changes within the cell, opening in response to stretch forces in the membrane lipid bilayer, without the need for other proteins. Contributes to normal resistance to hypoosmotic shock. Forms an ion channel of 1.0 nanosiemens conductance with a slight preference for anions.</text>
</comment>
<gene>
    <name evidence="8" type="ORF">HELGO_WM23899</name>
</gene>
<feature type="domain" description="Mechanosensitive ion channel MscS" evidence="7">
    <location>
        <begin position="121"/>
        <end position="184"/>
    </location>
</feature>
<evidence type="ECO:0000256" key="1">
    <source>
        <dbReference type="ARBA" id="ARBA00004141"/>
    </source>
</evidence>
<dbReference type="Gene3D" id="2.30.30.60">
    <property type="match status" value="1"/>
</dbReference>
<comment type="subcellular location">
    <subcellularLocation>
        <location evidence="6">Cell inner membrane</location>
        <topology evidence="6">Multi-pass membrane protein</topology>
    </subcellularLocation>
    <subcellularLocation>
        <location evidence="1">Membrane</location>
        <topology evidence="1">Multi-pass membrane protein</topology>
    </subcellularLocation>
</comment>
<evidence type="ECO:0000256" key="6">
    <source>
        <dbReference type="RuleBase" id="RU369025"/>
    </source>
</evidence>
<keyword evidence="6" id="KW-0407">Ion channel</keyword>
<organism evidence="8">
    <name type="scientific">uncultured Thiotrichaceae bacterium</name>
    <dbReference type="NCBI Taxonomy" id="298394"/>
    <lineage>
        <taxon>Bacteria</taxon>
        <taxon>Pseudomonadati</taxon>
        <taxon>Pseudomonadota</taxon>
        <taxon>Gammaproteobacteria</taxon>
        <taxon>Thiotrichales</taxon>
        <taxon>Thiotrichaceae</taxon>
        <taxon>environmental samples</taxon>
    </lineage>
</organism>
<dbReference type="InterPro" id="IPR045275">
    <property type="entry name" value="MscS_archaea/bacteria_type"/>
</dbReference>
<dbReference type="SUPFAM" id="SSF50182">
    <property type="entry name" value="Sm-like ribonucleoproteins"/>
    <property type="match status" value="1"/>
</dbReference>
<protein>
    <recommendedName>
        <fullName evidence="6">Small-conductance mechanosensitive channel</fullName>
    </recommendedName>
</protein>
<evidence type="ECO:0000256" key="2">
    <source>
        <dbReference type="ARBA" id="ARBA00008017"/>
    </source>
</evidence>
<accession>A0A6S6UHB6</accession>
<evidence type="ECO:0000259" key="7">
    <source>
        <dbReference type="Pfam" id="PF00924"/>
    </source>
</evidence>
<keyword evidence="3 6" id="KW-0812">Transmembrane</keyword>
<keyword evidence="4 6" id="KW-1133">Transmembrane helix</keyword>
<keyword evidence="6" id="KW-0406">Ion transport</keyword>
<dbReference type="GO" id="GO:0005886">
    <property type="term" value="C:plasma membrane"/>
    <property type="evidence" value="ECO:0007669"/>
    <property type="project" value="UniProtKB-SubCell"/>
</dbReference>
<dbReference type="Pfam" id="PF00924">
    <property type="entry name" value="MS_channel_2nd"/>
    <property type="match status" value="1"/>
</dbReference>
<dbReference type="Gene3D" id="1.10.287.1260">
    <property type="match status" value="1"/>
</dbReference>
<comment type="similarity">
    <text evidence="2 6">Belongs to the MscS (TC 1.A.23) family.</text>
</comment>